<evidence type="ECO:0000256" key="10">
    <source>
        <dbReference type="SAM" id="Phobius"/>
    </source>
</evidence>
<dbReference type="OrthoDB" id="409792at2759"/>
<proteinExistence type="inferred from homology"/>
<dbReference type="PANTHER" id="PTHR28259:SF1">
    <property type="entry name" value="FLUORIDE EXPORT PROTEIN 1-RELATED"/>
    <property type="match status" value="1"/>
</dbReference>
<dbReference type="PANTHER" id="PTHR28259">
    <property type="entry name" value="FLUORIDE EXPORT PROTEIN 1-RELATED"/>
    <property type="match status" value="1"/>
</dbReference>
<evidence type="ECO:0000256" key="4">
    <source>
        <dbReference type="ARBA" id="ARBA00022692"/>
    </source>
</evidence>
<comment type="function">
    <text evidence="1">Fluoride channel required for the rapid expulsion of cytoplasmic fluoride.</text>
</comment>
<dbReference type="Pfam" id="PF02537">
    <property type="entry name" value="CRCB"/>
    <property type="match status" value="2"/>
</dbReference>
<keyword evidence="4 10" id="KW-0812">Transmembrane</keyword>
<comment type="caution">
    <text evidence="11">The sequence shown here is derived from an EMBL/GenBank/DDBJ whole genome shotgun (WGS) entry which is preliminary data.</text>
</comment>
<evidence type="ECO:0000313" key="11">
    <source>
        <dbReference type="EMBL" id="TMW57205.1"/>
    </source>
</evidence>
<sequence length="462" mass="49918">MPAATTDYTAVASPASAAGRSNEPPMASQPSSAARWPFSLFGGANTSQHDDVQGEPVNDPDLEADANQVDVSTKFLCVSREVVEKNLPMVVSISLGAYFGVGMRMLLTEFVHALNGKNAGILYTLGAGFFLPNALGCFVMGCAVRSKPLLRDRFNVIVTGLTTGFCGCCTTFASWDVAVAAYFIHGMWVPAITIIAVQIASALISYHAGFHATEGVLAYVNKQQIPFAKPPVDAKRLQADINRYIESFHAIQTHRFPDGVSRRVTATSEALTTAEDSCHALVQEIAQDEQAQPEHTPNITAWATIGVLMVLWVWIPPFVGFKNYPASRLFGLALGPFGALLRFYLSRYNSLPAHRDFPLYTFIPNVVASIVSCLLIVIGSATVHDDGSVDRVYIFLGEGGLVVGFCGSLSTVSTWVNELDILSSRSRYAAYRYAIISIVVSQLFSIFILGMYAAYGSSPLLV</sequence>
<dbReference type="EMBL" id="SPLM01000144">
    <property type="protein sequence ID" value="TMW57205.1"/>
    <property type="molecule type" value="Genomic_DNA"/>
</dbReference>
<evidence type="ECO:0000256" key="5">
    <source>
        <dbReference type="ARBA" id="ARBA00022989"/>
    </source>
</evidence>
<dbReference type="InterPro" id="IPR003691">
    <property type="entry name" value="FluC"/>
</dbReference>
<reference evidence="11" key="1">
    <citation type="submission" date="2019-03" db="EMBL/GenBank/DDBJ databases">
        <title>Long read genome sequence of the mycoparasitic Pythium oligandrum ATCC 38472 isolated from sugarbeet rhizosphere.</title>
        <authorList>
            <person name="Gaulin E."/>
        </authorList>
    </citation>
    <scope>NUCLEOTIDE SEQUENCE</scope>
    <source>
        <strain evidence="11">ATCC 38472_TT</strain>
    </source>
</reference>
<comment type="similarity">
    <text evidence="7">Belongs to the fluoride channel Fluc/FEX (TC 1.A.43) family.</text>
</comment>
<keyword evidence="6 10" id="KW-0472">Membrane</keyword>
<evidence type="ECO:0000256" key="3">
    <source>
        <dbReference type="ARBA" id="ARBA00022475"/>
    </source>
</evidence>
<feature type="transmembrane region" description="Helical" evidence="10">
    <location>
        <begin position="89"/>
        <end position="107"/>
    </location>
</feature>
<dbReference type="Proteomes" id="UP000794436">
    <property type="component" value="Unassembled WGS sequence"/>
</dbReference>
<keyword evidence="12" id="KW-1185">Reference proteome</keyword>
<feature type="transmembrane region" description="Helical" evidence="10">
    <location>
        <begin position="156"/>
        <end position="175"/>
    </location>
</feature>
<feature type="transmembrane region" description="Helical" evidence="10">
    <location>
        <begin position="327"/>
        <end position="345"/>
    </location>
</feature>
<evidence type="ECO:0000256" key="1">
    <source>
        <dbReference type="ARBA" id="ARBA00002598"/>
    </source>
</evidence>
<feature type="transmembrane region" description="Helical" evidence="10">
    <location>
        <begin position="433"/>
        <end position="455"/>
    </location>
</feature>
<evidence type="ECO:0000256" key="2">
    <source>
        <dbReference type="ARBA" id="ARBA00004651"/>
    </source>
</evidence>
<comment type="catalytic activity">
    <reaction evidence="8">
        <text>fluoride(in) = fluoride(out)</text>
        <dbReference type="Rhea" id="RHEA:76159"/>
        <dbReference type="ChEBI" id="CHEBI:17051"/>
    </reaction>
    <physiologicalReaction direction="left-to-right" evidence="8">
        <dbReference type="Rhea" id="RHEA:76160"/>
    </physiologicalReaction>
</comment>
<protein>
    <submittedName>
        <fullName evidence="11">Uncharacterized protein</fullName>
    </submittedName>
</protein>
<dbReference type="GO" id="GO:1903425">
    <property type="term" value="F:fluoride transmembrane transporter activity"/>
    <property type="evidence" value="ECO:0007669"/>
    <property type="project" value="TreeGrafter"/>
</dbReference>
<evidence type="ECO:0000256" key="8">
    <source>
        <dbReference type="ARBA" id="ARBA00035585"/>
    </source>
</evidence>
<keyword evidence="3" id="KW-1003">Cell membrane</keyword>
<feature type="transmembrane region" description="Helical" evidence="10">
    <location>
        <begin position="119"/>
        <end position="144"/>
    </location>
</feature>
<evidence type="ECO:0000256" key="9">
    <source>
        <dbReference type="SAM" id="MobiDB-lite"/>
    </source>
</evidence>
<comment type="subcellular location">
    <subcellularLocation>
        <location evidence="2">Cell membrane</location>
        <topology evidence="2">Multi-pass membrane protein</topology>
    </subcellularLocation>
</comment>
<name>A0A8K1C690_PYTOL</name>
<accession>A0A8K1C690</accession>
<gene>
    <name evidence="11" type="ORF">Poli38472_003130</name>
</gene>
<keyword evidence="5 10" id="KW-1133">Transmembrane helix</keyword>
<feature type="region of interest" description="Disordered" evidence="9">
    <location>
        <begin position="1"/>
        <end position="41"/>
    </location>
</feature>
<evidence type="ECO:0000256" key="6">
    <source>
        <dbReference type="ARBA" id="ARBA00023136"/>
    </source>
</evidence>
<dbReference type="GO" id="GO:0005886">
    <property type="term" value="C:plasma membrane"/>
    <property type="evidence" value="ECO:0007669"/>
    <property type="project" value="UniProtKB-SubCell"/>
</dbReference>
<organism evidence="11 12">
    <name type="scientific">Pythium oligandrum</name>
    <name type="common">Mycoparasitic fungus</name>
    <dbReference type="NCBI Taxonomy" id="41045"/>
    <lineage>
        <taxon>Eukaryota</taxon>
        <taxon>Sar</taxon>
        <taxon>Stramenopiles</taxon>
        <taxon>Oomycota</taxon>
        <taxon>Peronosporomycetes</taxon>
        <taxon>Pythiales</taxon>
        <taxon>Pythiaceae</taxon>
        <taxon>Pythium</taxon>
    </lineage>
</organism>
<evidence type="ECO:0000313" key="12">
    <source>
        <dbReference type="Proteomes" id="UP000794436"/>
    </source>
</evidence>
<feature type="transmembrane region" description="Helical" evidence="10">
    <location>
        <begin position="392"/>
        <end position="412"/>
    </location>
</feature>
<feature type="transmembrane region" description="Helical" evidence="10">
    <location>
        <begin position="299"/>
        <end position="315"/>
    </location>
</feature>
<dbReference type="AlphaFoldDB" id="A0A8K1C690"/>
<evidence type="ECO:0000256" key="7">
    <source>
        <dbReference type="ARBA" id="ARBA00035120"/>
    </source>
</evidence>
<feature type="transmembrane region" description="Helical" evidence="10">
    <location>
        <begin position="357"/>
        <end position="380"/>
    </location>
</feature>
<feature type="transmembrane region" description="Helical" evidence="10">
    <location>
        <begin position="181"/>
        <end position="204"/>
    </location>
</feature>